<organism evidence="5">
    <name type="scientific">Heterosigma akashiwo</name>
    <name type="common">Chromophytic alga</name>
    <name type="synonym">Heterosigma carterae</name>
    <dbReference type="NCBI Taxonomy" id="2829"/>
    <lineage>
        <taxon>Eukaryota</taxon>
        <taxon>Sar</taxon>
        <taxon>Stramenopiles</taxon>
        <taxon>Ochrophyta</taxon>
        <taxon>Raphidophyceae</taxon>
        <taxon>Chattonellales</taxon>
        <taxon>Chattonellaceae</taxon>
        <taxon>Heterosigma</taxon>
    </lineage>
</organism>
<dbReference type="Gene3D" id="1.25.40.20">
    <property type="entry name" value="Ankyrin repeat-containing domain"/>
    <property type="match status" value="2"/>
</dbReference>
<keyword evidence="2 3" id="KW-0040">ANK repeat</keyword>
<dbReference type="EMBL" id="HBIU01036707">
    <property type="protein sequence ID" value="CAE0638104.1"/>
    <property type="molecule type" value="Transcribed_RNA"/>
</dbReference>
<feature type="repeat" description="ANK" evidence="3">
    <location>
        <begin position="75"/>
        <end position="103"/>
    </location>
</feature>
<evidence type="ECO:0000256" key="4">
    <source>
        <dbReference type="SAM" id="Coils"/>
    </source>
</evidence>
<feature type="coiled-coil region" evidence="4">
    <location>
        <begin position="253"/>
        <end position="301"/>
    </location>
</feature>
<gene>
    <name evidence="5" type="ORF">HAKA00212_LOCUS16881</name>
</gene>
<reference evidence="5" key="1">
    <citation type="submission" date="2021-01" db="EMBL/GenBank/DDBJ databases">
        <authorList>
            <person name="Corre E."/>
            <person name="Pelletier E."/>
            <person name="Niang G."/>
            <person name="Scheremetjew M."/>
            <person name="Finn R."/>
            <person name="Kale V."/>
            <person name="Holt S."/>
            <person name="Cochrane G."/>
            <person name="Meng A."/>
            <person name="Brown T."/>
            <person name="Cohen L."/>
        </authorList>
    </citation>
    <scope>NUCLEOTIDE SEQUENCE</scope>
    <source>
        <strain evidence="5">CCMP3107</strain>
    </source>
</reference>
<dbReference type="SUPFAM" id="SSF48403">
    <property type="entry name" value="Ankyrin repeat"/>
    <property type="match status" value="1"/>
</dbReference>
<dbReference type="PROSITE" id="PS50297">
    <property type="entry name" value="ANK_REP_REGION"/>
    <property type="match status" value="4"/>
</dbReference>
<dbReference type="PANTHER" id="PTHR24173:SF74">
    <property type="entry name" value="ANKYRIN REPEAT DOMAIN-CONTAINING PROTEIN 16"/>
    <property type="match status" value="1"/>
</dbReference>
<accession>A0A6S9I5N4</accession>
<name>A0A6S9I5N4_HETAK</name>
<protein>
    <submittedName>
        <fullName evidence="5">Uncharacterized protein</fullName>
    </submittedName>
</protein>
<evidence type="ECO:0000256" key="2">
    <source>
        <dbReference type="ARBA" id="ARBA00023043"/>
    </source>
</evidence>
<dbReference type="InterPro" id="IPR036770">
    <property type="entry name" value="Ankyrin_rpt-contain_sf"/>
</dbReference>
<proteinExistence type="predicted"/>
<feature type="repeat" description="ANK" evidence="3">
    <location>
        <begin position="107"/>
        <end position="136"/>
    </location>
</feature>
<evidence type="ECO:0000256" key="3">
    <source>
        <dbReference type="PROSITE-ProRule" id="PRU00023"/>
    </source>
</evidence>
<feature type="repeat" description="ANK" evidence="3">
    <location>
        <begin position="38"/>
        <end position="70"/>
    </location>
</feature>
<evidence type="ECO:0000313" key="5">
    <source>
        <dbReference type="EMBL" id="CAE0638104.1"/>
    </source>
</evidence>
<dbReference type="InterPro" id="IPR002110">
    <property type="entry name" value="Ankyrin_rpt"/>
</dbReference>
<dbReference type="SMART" id="SM00248">
    <property type="entry name" value="ANK"/>
    <property type="match status" value="6"/>
</dbReference>
<dbReference type="PROSITE" id="PS50088">
    <property type="entry name" value="ANK_REPEAT"/>
    <property type="match status" value="5"/>
</dbReference>
<keyword evidence="1" id="KW-0677">Repeat</keyword>
<dbReference type="Pfam" id="PF12796">
    <property type="entry name" value="Ank_2"/>
    <property type="match status" value="2"/>
</dbReference>
<dbReference type="Pfam" id="PF00023">
    <property type="entry name" value="Ank"/>
    <property type="match status" value="1"/>
</dbReference>
<sequence length="319" mass="34128">MSQSSLTGLHLACRDGDLEGVRVRLTDATSLELTAGESQGTPLHFACVGGSLEIVRLLLRHQADVHSRDLFHWVPLHASSRYGHEEVVGELLAAGAAVDSKDRWEWTPLHHAAREGHTAVLQQLLGAGADTEARTSELWTPLHLAARYGHLEACRTLCARGGAAVEAANNGRRTALNLACFGGHPAVAQFLLDEGADPNAMAESGTMPGDEFHESVAEDQKGAILEILNSNERTADRANMSTASNAGQSEGGGSQAVRMLQELQTTNEDLERQLQEANRVVEKLTNAVGELSTQLSDQKKKEVASGTAPKDICEICTVC</sequence>
<dbReference type="PRINTS" id="PR01415">
    <property type="entry name" value="ANKYRIN"/>
</dbReference>
<feature type="repeat" description="ANK" evidence="3">
    <location>
        <begin position="171"/>
        <end position="203"/>
    </location>
</feature>
<dbReference type="AlphaFoldDB" id="A0A6S9I5N4"/>
<dbReference type="PANTHER" id="PTHR24173">
    <property type="entry name" value="ANKYRIN REPEAT CONTAINING"/>
    <property type="match status" value="1"/>
</dbReference>
<feature type="repeat" description="ANK" evidence="3">
    <location>
        <begin position="137"/>
        <end position="170"/>
    </location>
</feature>
<keyword evidence="4" id="KW-0175">Coiled coil</keyword>
<evidence type="ECO:0000256" key="1">
    <source>
        <dbReference type="ARBA" id="ARBA00022737"/>
    </source>
</evidence>